<name>A0ABP8PY30_9BACT</name>
<dbReference type="Proteomes" id="UP001501243">
    <property type="component" value="Unassembled WGS sequence"/>
</dbReference>
<evidence type="ECO:0000313" key="1">
    <source>
        <dbReference type="EMBL" id="GAA4494436.1"/>
    </source>
</evidence>
<reference evidence="2" key="1">
    <citation type="journal article" date="2019" name="Int. J. Syst. Evol. Microbiol.">
        <title>The Global Catalogue of Microorganisms (GCM) 10K type strain sequencing project: providing services to taxonomists for standard genome sequencing and annotation.</title>
        <authorList>
            <consortium name="The Broad Institute Genomics Platform"/>
            <consortium name="The Broad Institute Genome Sequencing Center for Infectious Disease"/>
            <person name="Wu L."/>
            <person name="Ma J."/>
        </authorList>
    </citation>
    <scope>NUCLEOTIDE SEQUENCE [LARGE SCALE GENOMIC DNA]</scope>
    <source>
        <strain evidence="2">JCM 17841</strain>
    </source>
</reference>
<evidence type="ECO:0000313" key="2">
    <source>
        <dbReference type="Proteomes" id="UP001501243"/>
    </source>
</evidence>
<gene>
    <name evidence="1" type="ORF">GCM10023172_04540</name>
</gene>
<proteinExistence type="predicted"/>
<sequence>MRKVYYCTQDPTDWTSDATWNEQELSLSGQVKWHFKLTLAAPCPCQVYAQLVTKRYTETDIYVADLGVGDRL</sequence>
<comment type="caution">
    <text evidence="1">The sequence shown here is derived from an EMBL/GenBank/DDBJ whole genome shotgun (WGS) entry which is preliminary data.</text>
</comment>
<protein>
    <submittedName>
        <fullName evidence="1">Uncharacterized protein</fullName>
    </submittedName>
</protein>
<dbReference type="EMBL" id="BAABGQ010000003">
    <property type="protein sequence ID" value="GAA4494436.1"/>
    <property type="molecule type" value="Genomic_DNA"/>
</dbReference>
<organism evidence="1 2">
    <name type="scientific">Hymenobacter ginsengisoli</name>
    <dbReference type="NCBI Taxonomy" id="1051626"/>
    <lineage>
        <taxon>Bacteria</taxon>
        <taxon>Pseudomonadati</taxon>
        <taxon>Bacteroidota</taxon>
        <taxon>Cytophagia</taxon>
        <taxon>Cytophagales</taxon>
        <taxon>Hymenobacteraceae</taxon>
        <taxon>Hymenobacter</taxon>
    </lineage>
</organism>
<keyword evidence="2" id="KW-1185">Reference proteome</keyword>
<accession>A0ABP8PY30</accession>